<dbReference type="PANTHER" id="PTHR40590:SF1">
    <property type="entry name" value="CYTOPLASMIC PROTEIN"/>
    <property type="match status" value="1"/>
</dbReference>
<dbReference type="RefSeq" id="WP_220306728.1">
    <property type="nucleotide sequence ID" value="NZ_CP080590.1"/>
</dbReference>
<accession>A0ABX8WKF7</accession>
<organism evidence="2 3">
    <name type="scientific">Devosia salina</name>
    <dbReference type="NCBI Taxonomy" id="2860336"/>
    <lineage>
        <taxon>Bacteria</taxon>
        <taxon>Pseudomonadati</taxon>
        <taxon>Pseudomonadota</taxon>
        <taxon>Alphaproteobacteria</taxon>
        <taxon>Hyphomicrobiales</taxon>
        <taxon>Devosiaceae</taxon>
        <taxon>Devosia</taxon>
    </lineage>
</organism>
<evidence type="ECO:0000256" key="1">
    <source>
        <dbReference type="SAM" id="SignalP"/>
    </source>
</evidence>
<proteinExistence type="predicted"/>
<dbReference type="Proteomes" id="UP000825799">
    <property type="component" value="Chromosome"/>
</dbReference>
<gene>
    <name evidence="2" type="ORF">K1X15_06750</name>
</gene>
<evidence type="ECO:0000313" key="3">
    <source>
        <dbReference type="Proteomes" id="UP000825799"/>
    </source>
</evidence>
<feature type="chain" id="PRO_5047231788" evidence="1">
    <location>
        <begin position="22"/>
        <end position="287"/>
    </location>
</feature>
<keyword evidence="1" id="KW-0732">Signal</keyword>
<dbReference type="CDD" id="cd14789">
    <property type="entry name" value="Tiki"/>
    <property type="match status" value="1"/>
</dbReference>
<reference evidence="2 3" key="1">
    <citation type="submission" date="2021-08" db="EMBL/GenBank/DDBJ databases">
        <title>Devosia salina sp. nov., isolated from the South China Sea sediment.</title>
        <authorList>
            <person name="Zhou Z."/>
        </authorList>
    </citation>
    <scope>NUCLEOTIDE SEQUENCE [LARGE SCALE GENOMIC DNA]</scope>
    <source>
        <strain evidence="2 3">SCS-3</strain>
    </source>
</reference>
<protein>
    <submittedName>
        <fullName evidence="2">TraB/GumN family protein</fullName>
    </submittedName>
</protein>
<dbReference type="EMBL" id="CP080590">
    <property type="protein sequence ID" value="QYO78249.1"/>
    <property type="molecule type" value="Genomic_DNA"/>
</dbReference>
<name>A0ABX8WKF7_9HYPH</name>
<evidence type="ECO:0000313" key="2">
    <source>
        <dbReference type="EMBL" id="QYO78249.1"/>
    </source>
</evidence>
<keyword evidence="3" id="KW-1185">Reference proteome</keyword>
<sequence>MKSRLALGALAWTLSAIACMAAPALWQVRDADSSVWLFGSVHLLSPETNWRSTTLDKAIDKADRVYFETDLSAEAQVRITALTFEVGFNKDGQLLSDVIGPELTDRVREAAESYGIPMAALLTMRPWMAAMTLSSGPMLDSGYEAALGVEAVISAQVPGGRQAYLETPEQQLDFLAGGSLEEQIGMLEATLDTLGAMQTDLDALVNAWAAGQPEELGALFTEQMGDFDQGMVDRLIDLRNANWVDQIDAMLERNENALIVVGAAHLTGTSSVVRLLETRGYISNRVQ</sequence>
<dbReference type="PROSITE" id="PS51257">
    <property type="entry name" value="PROKAR_LIPOPROTEIN"/>
    <property type="match status" value="1"/>
</dbReference>
<feature type="signal peptide" evidence="1">
    <location>
        <begin position="1"/>
        <end position="21"/>
    </location>
</feature>
<dbReference type="Pfam" id="PF01963">
    <property type="entry name" value="TraB_PrgY_gumN"/>
    <property type="match status" value="1"/>
</dbReference>
<dbReference type="PANTHER" id="PTHR40590">
    <property type="entry name" value="CYTOPLASMIC PROTEIN-RELATED"/>
    <property type="match status" value="1"/>
</dbReference>
<dbReference type="InterPro" id="IPR002816">
    <property type="entry name" value="TraB/PrgY/GumN_fam"/>
</dbReference>
<dbReference type="InterPro" id="IPR047111">
    <property type="entry name" value="YbaP-like"/>
</dbReference>